<dbReference type="InterPro" id="IPR022418">
    <property type="entry name" value="Porphobilinogen_deaminase_C"/>
</dbReference>
<dbReference type="InterPro" id="IPR000860">
    <property type="entry name" value="HemC"/>
</dbReference>
<dbReference type="Gene3D" id="3.30.160.40">
    <property type="entry name" value="Porphobilinogen deaminase, C-terminal domain"/>
    <property type="match status" value="1"/>
</dbReference>
<dbReference type="PROSITE" id="PS00533">
    <property type="entry name" value="PORPHOBILINOGEN_DEAM"/>
    <property type="match status" value="1"/>
</dbReference>
<dbReference type="InterPro" id="IPR022419">
    <property type="entry name" value="Porphobilin_deaminase_cofac_BS"/>
</dbReference>
<reference evidence="14" key="1">
    <citation type="submission" date="2016-06" db="EMBL/GenBank/DDBJ databases">
        <title>Draft Genome sequence of the fungus Inonotus baumii.</title>
        <authorList>
            <person name="Zhu H."/>
            <person name="Lin W."/>
        </authorList>
    </citation>
    <scope>NUCLEOTIDE SEQUENCE</scope>
    <source>
        <strain evidence="14">821</strain>
    </source>
</reference>
<dbReference type="CDD" id="cd13645">
    <property type="entry name" value="PBP2_HuPBGD_like"/>
    <property type="match status" value="1"/>
</dbReference>
<evidence type="ECO:0000256" key="10">
    <source>
        <dbReference type="ARBA" id="ARBA00033064"/>
    </source>
</evidence>
<accession>A0A9Q5I0E3</accession>
<evidence type="ECO:0000256" key="11">
    <source>
        <dbReference type="SAM" id="MobiDB-lite"/>
    </source>
</evidence>
<dbReference type="FunFam" id="3.30.160.40:FF:000002">
    <property type="entry name" value="Porphobilinogen deaminase"/>
    <property type="match status" value="1"/>
</dbReference>
<gene>
    <name evidence="14" type="ORF">A7U60_g3608</name>
</gene>
<evidence type="ECO:0000256" key="6">
    <source>
        <dbReference type="ARBA" id="ARBA00022679"/>
    </source>
</evidence>
<name>A0A9Q5I0E3_SANBA</name>
<dbReference type="EMBL" id="LNZH02000161">
    <property type="protein sequence ID" value="OCB89241.1"/>
    <property type="molecule type" value="Genomic_DNA"/>
</dbReference>
<evidence type="ECO:0000256" key="5">
    <source>
        <dbReference type="ARBA" id="ARBA00016519"/>
    </source>
</evidence>
<dbReference type="GO" id="GO:0005737">
    <property type="term" value="C:cytoplasm"/>
    <property type="evidence" value="ECO:0007669"/>
    <property type="project" value="TreeGrafter"/>
</dbReference>
<feature type="domain" description="Porphobilinogen deaminase N-terminal" evidence="12">
    <location>
        <begin position="118"/>
        <end position="264"/>
    </location>
</feature>
<dbReference type="FunFam" id="3.40.190.10:FF:000005">
    <property type="entry name" value="Porphobilinogen deaminase"/>
    <property type="match status" value="1"/>
</dbReference>
<dbReference type="GO" id="GO:0006783">
    <property type="term" value="P:heme biosynthetic process"/>
    <property type="evidence" value="ECO:0007669"/>
    <property type="project" value="UniProtKB-KW"/>
</dbReference>
<feature type="domain" description="Porphobilinogen deaminase N-terminal" evidence="12">
    <location>
        <begin position="15"/>
        <end position="90"/>
    </location>
</feature>
<evidence type="ECO:0000256" key="7">
    <source>
        <dbReference type="ARBA" id="ARBA00023133"/>
    </source>
</evidence>
<dbReference type="Pfam" id="PF01379">
    <property type="entry name" value="Porphobil_deam"/>
    <property type="match status" value="2"/>
</dbReference>
<evidence type="ECO:0000259" key="13">
    <source>
        <dbReference type="Pfam" id="PF03900"/>
    </source>
</evidence>
<organism evidence="14 15">
    <name type="scientific">Sanghuangporus baumii</name>
    <name type="common">Phellinus baumii</name>
    <dbReference type="NCBI Taxonomy" id="108892"/>
    <lineage>
        <taxon>Eukaryota</taxon>
        <taxon>Fungi</taxon>
        <taxon>Dikarya</taxon>
        <taxon>Basidiomycota</taxon>
        <taxon>Agaricomycotina</taxon>
        <taxon>Agaricomycetes</taxon>
        <taxon>Hymenochaetales</taxon>
        <taxon>Hymenochaetaceae</taxon>
        <taxon>Sanghuangporus</taxon>
    </lineage>
</organism>
<evidence type="ECO:0000256" key="2">
    <source>
        <dbReference type="ARBA" id="ARBA00004735"/>
    </source>
</evidence>
<feature type="domain" description="Porphobilinogen deaminase C-terminal" evidence="13">
    <location>
        <begin position="277"/>
        <end position="350"/>
    </location>
</feature>
<comment type="pathway">
    <text evidence="2">Porphyrin-containing compound metabolism; protoporphyrin-IX biosynthesis; coproporphyrinogen-III from 5-aminolevulinate: step 2/4.</text>
</comment>
<dbReference type="NCBIfam" id="TIGR00212">
    <property type="entry name" value="hemC"/>
    <property type="match status" value="1"/>
</dbReference>
<evidence type="ECO:0000313" key="14">
    <source>
        <dbReference type="EMBL" id="OCB89241.1"/>
    </source>
</evidence>
<evidence type="ECO:0000256" key="3">
    <source>
        <dbReference type="ARBA" id="ARBA00005638"/>
    </source>
</evidence>
<feature type="region of interest" description="Disordered" evidence="11">
    <location>
        <begin position="92"/>
        <end position="118"/>
    </location>
</feature>
<evidence type="ECO:0000256" key="1">
    <source>
        <dbReference type="ARBA" id="ARBA00001916"/>
    </source>
</evidence>
<dbReference type="PANTHER" id="PTHR11557:SF0">
    <property type="entry name" value="PORPHOBILINOGEN DEAMINASE"/>
    <property type="match status" value="1"/>
</dbReference>
<keyword evidence="15" id="KW-1185">Reference proteome</keyword>
<dbReference type="SUPFAM" id="SSF53850">
    <property type="entry name" value="Periplasmic binding protein-like II"/>
    <property type="match status" value="2"/>
</dbReference>
<dbReference type="InterPro" id="IPR022417">
    <property type="entry name" value="Porphobilin_deaminase_N"/>
</dbReference>
<evidence type="ECO:0000256" key="4">
    <source>
        <dbReference type="ARBA" id="ARBA00012655"/>
    </source>
</evidence>
<evidence type="ECO:0000256" key="9">
    <source>
        <dbReference type="ARBA" id="ARBA00030685"/>
    </source>
</evidence>
<evidence type="ECO:0000256" key="8">
    <source>
        <dbReference type="ARBA" id="ARBA00023244"/>
    </source>
</evidence>
<comment type="caution">
    <text evidence="14">The sequence shown here is derived from an EMBL/GenBank/DDBJ whole genome shotgun (WGS) entry which is preliminary data.</text>
</comment>
<dbReference type="AlphaFoldDB" id="A0A9Q5I0E3"/>
<evidence type="ECO:0000313" key="15">
    <source>
        <dbReference type="Proteomes" id="UP000757232"/>
    </source>
</evidence>
<dbReference type="PANTHER" id="PTHR11557">
    <property type="entry name" value="PORPHOBILINOGEN DEAMINASE"/>
    <property type="match status" value="1"/>
</dbReference>
<sequence>MTAITEKKKPTLTFTLASRASQLAQIQTHIVRDALIEAFPSTSEREYVFETEFMRTAGDKNQAQALYVLGGAGSGGKSLWTEELEAALLTAAPPPAQSREESATTHQGGEDGEDEKPRKRVDMLVHSLKDVPTTLPPGCEIGAILEREDPVDSLVVKQGLPYKSLDELPDGSVVGTSSVRRVAQLRRNYPKLQFADVRGNLNTRMAKLDAPDGPYSALILAKAGLVRLGMGGRITTDVSAPILYHAVGQGALAVEIRAGDEEVLALCKALNHPPTERCCRAERAMLKVLEGGCSVPVGVHTQILTDGKLRITGTVTALDGLRHVEHTLEEAVSSAREAEAVGEKLAKILIETGAREILDEIAKDKERRKAAEAAMGQTAA</sequence>
<dbReference type="Proteomes" id="UP000757232">
    <property type="component" value="Unassembled WGS sequence"/>
</dbReference>
<keyword evidence="6" id="KW-0808">Transferase</keyword>
<dbReference type="Pfam" id="PF03900">
    <property type="entry name" value="Porphobil_deamC"/>
    <property type="match status" value="1"/>
</dbReference>
<comment type="similarity">
    <text evidence="3">Belongs to the HMBS family.</text>
</comment>
<proteinExistence type="inferred from homology"/>
<dbReference type="OrthoDB" id="564646at2759"/>
<evidence type="ECO:0000259" key="12">
    <source>
        <dbReference type="Pfam" id="PF01379"/>
    </source>
</evidence>
<dbReference type="GO" id="GO:0004418">
    <property type="term" value="F:hydroxymethylbilane synthase activity"/>
    <property type="evidence" value="ECO:0007669"/>
    <property type="project" value="UniProtKB-EC"/>
</dbReference>
<keyword evidence="7" id="KW-0350">Heme biosynthesis</keyword>
<keyword evidence="8" id="KW-0627">Porphyrin biosynthesis</keyword>
<dbReference type="InterPro" id="IPR036803">
    <property type="entry name" value="Porphobilinogen_deaminase_C_sf"/>
</dbReference>
<dbReference type="Gene3D" id="3.40.190.10">
    <property type="entry name" value="Periplasmic binding protein-like II"/>
    <property type="match status" value="3"/>
</dbReference>
<dbReference type="EC" id="2.5.1.61" evidence="4"/>
<protein>
    <recommendedName>
        <fullName evidence="5">Porphobilinogen deaminase</fullName>
        <ecNumber evidence="4">2.5.1.61</ecNumber>
    </recommendedName>
    <alternativeName>
        <fullName evidence="10">Hydroxymethylbilane synthase</fullName>
    </alternativeName>
    <alternativeName>
        <fullName evidence="9">Pre-uroporphyrinogen synthase</fullName>
    </alternativeName>
</protein>
<comment type="cofactor">
    <cofactor evidence="1">
        <name>dipyrromethane</name>
        <dbReference type="ChEBI" id="CHEBI:60342"/>
    </cofactor>
</comment>
<dbReference type="SUPFAM" id="SSF54782">
    <property type="entry name" value="Porphobilinogen deaminase (hydroxymethylbilane synthase), C-terminal domain"/>
    <property type="match status" value="1"/>
</dbReference>